<dbReference type="PANTHER" id="PTHR12128">
    <property type="entry name" value="DIHYDRODIPICOLINATE SYNTHASE"/>
    <property type="match status" value="1"/>
</dbReference>
<dbReference type="Proteomes" id="UP000245631">
    <property type="component" value="Unassembled WGS sequence"/>
</dbReference>
<keyword evidence="2 3" id="KW-0456">Lyase</keyword>
<dbReference type="InterPro" id="IPR002220">
    <property type="entry name" value="DapA-like"/>
</dbReference>
<protein>
    <submittedName>
        <fullName evidence="6">4-hydroxy-tetrahydrodipicolinate synthase</fullName>
    </submittedName>
</protein>
<dbReference type="GeneID" id="61049901"/>
<dbReference type="CDD" id="cd00408">
    <property type="entry name" value="DHDPS-like"/>
    <property type="match status" value="1"/>
</dbReference>
<gene>
    <name evidence="6" type="ORF">C8D77_101555</name>
</gene>
<dbReference type="PRINTS" id="PR00146">
    <property type="entry name" value="DHPICSNTHASE"/>
</dbReference>
<sequence>MAFLSGLCAFPITPTDSDGRVDTAALRQLIARLCTAKVDSIGLLGSTGTYMYLSRQQRRRTLSEALDETGGGIPVIVGVGALRTDEAIKHARDAKALGAAAGLLAAVSYAPLTDDEVFEHFSSVARRSGLPIVIYDNPGTTHFRFTPALVARLAQVPGIVAIKNPTDGGDAILGHLQDQRQIVPKGFSIGYSGDWNATQAMIAGADTWYSVLGGILPEPCMGIVRAAQQGDHAQARRIDATLVPLWELFKTYSSLRVVYTLAEVLDICRAAPPLPIMPLPIAAKHQVADALARLRTAAVS</sequence>
<dbReference type="PANTHER" id="PTHR12128:SF66">
    <property type="entry name" value="4-HYDROXY-2-OXOGLUTARATE ALDOLASE, MITOCHONDRIAL"/>
    <property type="match status" value="1"/>
</dbReference>
<evidence type="ECO:0000256" key="5">
    <source>
        <dbReference type="PIRSR" id="PIRSR001365-2"/>
    </source>
</evidence>
<dbReference type="AlphaFoldDB" id="A0A8E3B752"/>
<dbReference type="Pfam" id="PF00701">
    <property type="entry name" value="DHDPS"/>
    <property type="match status" value="1"/>
</dbReference>
<dbReference type="InterPro" id="IPR013785">
    <property type="entry name" value="Aldolase_TIM"/>
</dbReference>
<evidence type="ECO:0000313" key="7">
    <source>
        <dbReference type="Proteomes" id="UP000245631"/>
    </source>
</evidence>
<evidence type="ECO:0000256" key="2">
    <source>
        <dbReference type="ARBA" id="ARBA00023239"/>
    </source>
</evidence>
<organism evidence="6 7">
    <name type="scientific">Rhizobium loti</name>
    <name type="common">Mesorhizobium loti</name>
    <dbReference type="NCBI Taxonomy" id="381"/>
    <lineage>
        <taxon>Bacteria</taxon>
        <taxon>Pseudomonadati</taxon>
        <taxon>Pseudomonadota</taxon>
        <taxon>Alphaproteobacteria</taxon>
        <taxon>Hyphomicrobiales</taxon>
        <taxon>Phyllobacteriaceae</taxon>
        <taxon>Mesorhizobium</taxon>
    </lineage>
</organism>
<comment type="similarity">
    <text evidence="1 3">Belongs to the DapA family.</text>
</comment>
<reference evidence="6 7" key="1">
    <citation type="submission" date="2018-05" db="EMBL/GenBank/DDBJ databases">
        <title>Genomic Encyclopedia of Type Strains, Phase IV (KMG-IV): sequencing the most valuable type-strain genomes for metagenomic binning, comparative biology and taxonomic classification.</title>
        <authorList>
            <person name="Goeker M."/>
        </authorList>
    </citation>
    <scope>NUCLEOTIDE SEQUENCE [LARGE SCALE GENOMIC DNA]</scope>
    <source>
        <strain evidence="6 7">DSM 2626</strain>
    </source>
</reference>
<dbReference type="RefSeq" id="WP_109659088.1">
    <property type="nucleotide sequence ID" value="NZ_QGGH01000001.1"/>
</dbReference>
<proteinExistence type="inferred from homology"/>
<feature type="active site" description="Proton donor/acceptor" evidence="4">
    <location>
        <position position="135"/>
    </location>
</feature>
<dbReference type="SMART" id="SM01130">
    <property type="entry name" value="DHDPS"/>
    <property type="match status" value="1"/>
</dbReference>
<feature type="active site" description="Schiff-base intermediate with substrate" evidence="4">
    <location>
        <position position="163"/>
    </location>
</feature>
<feature type="binding site" evidence="5">
    <location>
        <position position="47"/>
    </location>
    <ligand>
        <name>pyruvate</name>
        <dbReference type="ChEBI" id="CHEBI:15361"/>
    </ligand>
</feature>
<comment type="caution">
    <text evidence="6">The sequence shown here is derived from an EMBL/GenBank/DDBJ whole genome shotgun (WGS) entry which is preliminary data.</text>
</comment>
<evidence type="ECO:0000256" key="4">
    <source>
        <dbReference type="PIRSR" id="PIRSR001365-1"/>
    </source>
</evidence>
<dbReference type="GO" id="GO:0008840">
    <property type="term" value="F:4-hydroxy-tetrahydrodipicolinate synthase activity"/>
    <property type="evidence" value="ECO:0007669"/>
    <property type="project" value="TreeGrafter"/>
</dbReference>
<dbReference type="EMBL" id="QGGH01000001">
    <property type="protein sequence ID" value="PWJ93875.1"/>
    <property type="molecule type" value="Genomic_DNA"/>
</dbReference>
<dbReference type="SUPFAM" id="SSF51569">
    <property type="entry name" value="Aldolase"/>
    <property type="match status" value="1"/>
</dbReference>
<dbReference type="GO" id="GO:0005829">
    <property type="term" value="C:cytosol"/>
    <property type="evidence" value="ECO:0007669"/>
    <property type="project" value="TreeGrafter"/>
</dbReference>
<name>A0A8E3B752_RHILI</name>
<dbReference type="PIRSF" id="PIRSF001365">
    <property type="entry name" value="DHDPS"/>
    <property type="match status" value="1"/>
</dbReference>
<evidence type="ECO:0000313" key="6">
    <source>
        <dbReference type="EMBL" id="PWJ93875.1"/>
    </source>
</evidence>
<evidence type="ECO:0000256" key="3">
    <source>
        <dbReference type="PIRNR" id="PIRNR001365"/>
    </source>
</evidence>
<dbReference type="Gene3D" id="3.20.20.70">
    <property type="entry name" value="Aldolase class I"/>
    <property type="match status" value="1"/>
</dbReference>
<evidence type="ECO:0000256" key="1">
    <source>
        <dbReference type="ARBA" id="ARBA00007592"/>
    </source>
</evidence>
<accession>A0A8E3B752</accession>